<dbReference type="RefSeq" id="WP_024858162.1">
    <property type="nucleotide sequence ID" value="NZ_JEOB01000003.1"/>
</dbReference>
<reference evidence="2 3" key="1">
    <citation type="submission" date="2013-06" db="EMBL/GenBank/DDBJ databases">
        <title>Rumen cellulosomics: divergent fiber-degrading strategies revealed by comparative genome-wide analysis of six Ruminococcal strains.</title>
        <authorList>
            <person name="Dassa B."/>
            <person name="Borovok I."/>
            <person name="Lamed R."/>
            <person name="Flint H."/>
            <person name="Yeoman C.J."/>
            <person name="White B."/>
            <person name="Bayer E.A."/>
        </authorList>
    </citation>
    <scope>NUCLEOTIDE SEQUENCE [LARGE SCALE GENOMIC DNA]</scope>
    <source>
        <strain evidence="2 3">SY3</strain>
    </source>
</reference>
<gene>
    <name evidence="2" type="ORF">RASY3_12515</name>
</gene>
<evidence type="ECO:0000256" key="1">
    <source>
        <dbReference type="SAM" id="Phobius"/>
    </source>
</evidence>
<dbReference type="OrthoDB" id="1822271at2"/>
<dbReference type="Proteomes" id="UP000021369">
    <property type="component" value="Unassembled WGS sequence"/>
</dbReference>
<dbReference type="Pfam" id="PF14209">
    <property type="entry name" value="DUF4321"/>
    <property type="match status" value="1"/>
</dbReference>
<proteinExistence type="predicted"/>
<name>A0A011WQ26_RUMAL</name>
<evidence type="ECO:0000313" key="3">
    <source>
        <dbReference type="Proteomes" id="UP000021369"/>
    </source>
</evidence>
<accession>A0A011WQ26</accession>
<organism evidence="2 3">
    <name type="scientific">Ruminococcus albus SY3</name>
    <dbReference type="NCBI Taxonomy" id="1341156"/>
    <lineage>
        <taxon>Bacteria</taxon>
        <taxon>Bacillati</taxon>
        <taxon>Bacillota</taxon>
        <taxon>Clostridia</taxon>
        <taxon>Eubacteriales</taxon>
        <taxon>Oscillospiraceae</taxon>
        <taxon>Ruminococcus</taxon>
    </lineage>
</organism>
<dbReference type="EMBL" id="JEOB01000003">
    <property type="protein sequence ID" value="EXM39100.1"/>
    <property type="molecule type" value="Genomic_DNA"/>
</dbReference>
<feature type="transmembrane region" description="Helical" evidence="1">
    <location>
        <begin position="57"/>
        <end position="81"/>
    </location>
</feature>
<evidence type="ECO:0000313" key="2">
    <source>
        <dbReference type="EMBL" id="EXM39100.1"/>
    </source>
</evidence>
<keyword evidence="1" id="KW-1133">Transmembrane helix</keyword>
<evidence type="ECO:0008006" key="4">
    <source>
        <dbReference type="Google" id="ProtNLM"/>
    </source>
</evidence>
<dbReference type="PATRIC" id="fig|1341156.4.peg.2440"/>
<keyword evidence="3" id="KW-1185">Reference proteome</keyword>
<dbReference type="InterPro" id="IPR025470">
    <property type="entry name" value="DUF4321"/>
</dbReference>
<keyword evidence="1" id="KW-0812">Transmembrane</keyword>
<keyword evidence="1" id="KW-0472">Membrane</keyword>
<protein>
    <recommendedName>
        <fullName evidence="4">DUF4321 domain-containing protein</fullName>
    </recommendedName>
</protein>
<sequence length="87" mass="10055">MDKFKKTFAFLFFVISGIILGGFLAEVCQNIPYFNWMSWGRDIGIENWNVDLYVIRFHIGFMIRATLSQMVTISLALILFAKIGKNL</sequence>
<comment type="caution">
    <text evidence="2">The sequence shown here is derived from an EMBL/GenBank/DDBJ whole genome shotgun (WGS) entry which is preliminary data.</text>
</comment>
<dbReference type="AlphaFoldDB" id="A0A011WQ26"/>